<dbReference type="InterPro" id="IPR036179">
    <property type="entry name" value="Ig-like_dom_sf"/>
</dbReference>
<evidence type="ECO:0000256" key="2">
    <source>
        <dbReference type="ARBA" id="ARBA00023157"/>
    </source>
</evidence>
<feature type="compositionally biased region" description="Low complexity" evidence="4">
    <location>
        <begin position="50"/>
        <end position="70"/>
    </location>
</feature>
<feature type="domain" description="Ig-like" evidence="5">
    <location>
        <begin position="71"/>
        <end position="151"/>
    </location>
</feature>
<feature type="domain" description="Ig-like" evidence="5">
    <location>
        <begin position="247"/>
        <end position="327"/>
    </location>
</feature>
<accession>A0A1J5SIM9</accession>
<feature type="region of interest" description="Disordered" evidence="4">
    <location>
        <begin position="48"/>
        <end position="80"/>
    </location>
</feature>
<dbReference type="PANTHER" id="PTHR44170:SF6">
    <property type="entry name" value="CONTACTIN"/>
    <property type="match status" value="1"/>
</dbReference>
<gene>
    <name evidence="6" type="primary">cenC_2</name>
    <name evidence="6" type="ORF">GALL_139340</name>
</gene>
<dbReference type="SMART" id="SM00408">
    <property type="entry name" value="IGc2"/>
    <property type="match status" value="3"/>
</dbReference>
<dbReference type="GO" id="GO:0008810">
    <property type="term" value="F:cellulase activity"/>
    <property type="evidence" value="ECO:0007669"/>
    <property type="project" value="UniProtKB-EC"/>
</dbReference>
<dbReference type="AlphaFoldDB" id="A0A1J5SIM9"/>
<comment type="caution">
    <text evidence="6">The sequence shown here is derived from an EMBL/GenBank/DDBJ whole genome shotgun (WGS) entry which is preliminary data.</text>
</comment>
<sequence length="808" mass="81259">MNQAHSAAKLFASSRRTVPSVNRIRRRAAFAGLIVCSLLTLSLPQLTAQSSSDSSSTSSSDTGGTTSTSTPTITQQPASATVNAGSSVTLSVIATGSGDLSYQWRKDGVALPDATDATFSIEEASLSDAGTYDVVISNGGVSVTSSGATLTVSTANAAPSITEQPENAEAQVGASATLSVSATGTPAPSYQWRKDGTAIAGATSAKLVIASVQTTDAGSYDVVVSNSVGSVTSRLVRLDVATSEQSPTIDSQPVSLGVIVGQRAKFSVEAESDPAPTYQWTKGGTAIPGANQATFTIAAVQVSDAGTYAVIVTNASGSVTSQNATLTVYANDFAGSYTGTIGTNGQFAFKVDHDHTASFLGTLGDGKTAIIQTDVKVDDSGNFSFQATPSIVSASASPARGLQPAVASTSLTVTGTISSTGQLTGSITGTTTLTMSGTKSPSGSTTDSEGFYQTASSASEDTVSMMVDGDGHALVLTQTPTGVSATTGTVDSSGKVTATLPNGDSVDADVAASSGSAKATLTDSTGSTSLSGGNKDLLESQHLVGISARALCDTGSNNSVAGFIINGTEAQHVLIRAVGPGLSSQGITQPIPNPKLDLYEGQTLIASNTGWSTAPNASEIAAAAARIGDFELSPNSTDSAIFTTLQPGLYTANASPSDGQAGVVLVEVYNLSTPTLGNKIVALSGRVEVGTGQDDGVAGFVVSGTVPKKFLIRAVGPTLASYNVSDYLAHPVLKLYKGPTLVAQNTGWTTAANAADIPAASQAVGEFALQSNDDSALLVTLDPGVYTANVSSGDGTKGVALIEVYEIR</sequence>
<keyword evidence="6" id="KW-0378">Hydrolase</keyword>
<name>A0A1J5SIM9_9ZZZZ</name>
<dbReference type="EMBL" id="MLJW01000061">
    <property type="protein sequence ID" value="OIR03997.1"/>
    <property type="molecule type" value="Genomic_DNA"/>
</dbReference>
<dbReference type="GO" id="GO:0098609">
    <property type="term" value="P:cell-cell adhesion"/>
    <property type="evidence" value="ECO:0007669"/>
    <property type="project" value="TreeGrafter"/>
</dbReference>
<dbReference type="SMART" id="SM00409">
    <property type="entry name" value="IG"/>
    <property type="match status" value="4"/>
</dbReference>
<dbReference type="Pfam" id="PF13927">
    <property type="entry name" value="Ig_3"/>
    <property type="match status" value="3"/>
</dbReference>
<keyword evidence="2" id="KW-1015">Disulfide bond</keyword>
<keyword evidence="3" id="KW-0393">Immunoglobulin domain</keyword>
<feature type="compositionally biased region" description="Low complexity" evidence="4">
    <location>
        <begin position="428"/>
        <end position="440"/>
    </location>
</feature>
<dbReference type="Gene3D" id="2.60.40.10">
    <property type="entry name" value="Immunoglobulins"/>
    <property type="match status" value="3"/>
</dbReference>
<feature type="region of interest" description="Disordered" evidence="4">
    <location>
        <begin position="428"/>
        <end position="451"/>
    </location>
</feature>
<feature type="compositionally biased region" description="Polar residues" evidence="4">
    <location>
        <begin position="71"/>
        <end position="80"/>
    </location>
</feature>
<dbReference type="InterPro" id="IPR007110">
    <property type="entry name" value="Ig-like_dom"/>
</dbReference>
<dbReference type="GO" id="GO:0016020">
    <property type="term" value="C:membrane"/>
    <property type="evidence" value="ECO:0007669"/>
    <property type="project" value="UniProtKB-SubCell"/>
</dbReference>
<dbReference type="SUPFAM" id="SSF48726">
    <property type="entry name" value="Immunoglobulin"/>
    <property type="match status" value="3"/>
</dbReference>
<dbReference type="PANTHER" id="PTHR44170">
    <property type="entry name" value="PROTEIN SIDEKICK"/>
    <property type="match status" value="1"/>
</dbReference>
<evidence type="ECO:0000256" key="4">
    <source>
        <dbReference type="SAM" id="MobiDB-lite"/>
    </source>
</evidence>
<dbReference type="InterPro" id="IPR013783">
    <property type="entry name" value="Ig-like_fold"/>
</dbReference>
<proteinExistence type="predicted"/>
<dbReference type="InterPro" id="IPR003598">
    <property type="entry name" value="Ig_sub2"/>
</dbReference>
<feature type="domain" description="Ig-like" evidence="5">
    <location>
        <begin position="159"/>
        <end position="237"/>
    </location>
</feature>
<keyword evidence="6" id="KW-0326">Glycosidase</keyword>
<dbReference type="FunFam" id="2.60.40.10:FF:000032">
    <property type="entry name" value="palladin isoform X1"/>
    <property type="match status" value="1"/>
</dbReference>
<feature type="compositionally biased region" description="Polar residues" evidence="4">
    <location>
        <begin position="441"/>
        <end position="451"/>
    </location>
</feature>
<evidence type="ECO:0000256" key="1">
    <source>
        <dbReference type="ARBA" id="ARBA00022737"/>
    </source>
</evidence>
<dbReference type="InterPro" id="IPR003599">
    <property type="entry name" value="Ig_sub"/>
</dbReference>
<evidence type="ECO:0000256" key="3">
    <source>
        <dbReference type="ARBA" id="ARBA00023319"/>
    </source>
</evidence>
<organism evidence="6">
    <name type="scientific">mine drainage metagenome</name>
    <dbReference type="NCBI Taxonomy" id="410659"/>
    <lineage>
        <taxon>unclassified sequences</taxon>
        <taxon>metagenomes</taxon>
        <taxon>ecological metagenomes</taxon>
    </lineage>
</organism>
<evidence type="ECO:0000313" key="6">
    <source>
        <dbReference type="EMBL" id="OIR03997.1"/>
    </source>
</evidence>
<keyword evidence="1" id="KW-0677">Repeat</keyword>
<evidence type="ECO:0000259" key="5">
    <source>
        <dbReference type="PROSITE" id="PS50835"/>
    </source>
</evidence>
<reference evidence="6" key="1">
    <citation type="submission" date="2016-10" db="EMBL/GenBank/DDBJ databases">
        <title>Sequence of Gallionella enrichment culture.</title>
        <authorList>
            <person name="Poehlein A."/>
            <person name="Muehling M."/>
            <person name="Daniel R."/>
        </authorList>
    </citation>
    <scope>NUCLEOTIDE SEQUENCE</scope>
</reference>
<dbReference type="PROSITE" id="PS50835">
    <property type="entry name" value="IG_LIKE"/>
    <property type="match status" value="3"/>
</dbReference>
<dbReference type="EC" id="3.2.1.4" evidence="6"/>
<protein>
    <submittedName>
        <fullName evidence="6">Endoglucanase C</fullName>
        <ecNumber evidence="6">3.2.1.4</ecNumber>
    </submittedName>
</protein>